<dbReference type="Pfam" id="PF00459">
    <property type="entry name" value="Inositol_P"/>
    <property type="match status" value="1"/>
</dbReference>
<evidence type="ECO:0000256" key="7">
    <source>
        <dbReference type="ARBA" id="ARBA00022842"/>
    </source>
</evidence>
<comment type="catalytic activity">
    <reaction evidence="1 9">
        <text>a myo-inositol phosphate + H2O = myo-inositol + phosphate</text>
        <dbReference type="Rhea" id="RHEA:24056"/>
        <dbReference type="ChEBI" id="CHEBI:15377"/>
        <dbReference type="ChEBI" id="CHEBI:17268"/>
        <dbReference type="ChEBI" id="CHEBI:43474"/>
        <dbReference type="ChEBI" id="CHEBI:84139"/>
        <dbReference type="EC" id="3.1.3.25"/>
    </reaction>
</comment>
<dbReference type="Proteomes" id="UP001249851">
    <property type="component" value="Unassembled WGS sequence"/>
</dbReference>
<keyword evidence="7 8" id="KW-0460">Magnesium</keyword>
<dbReference type="PROSITE" id="PS00629">
    <property type="entry name" value="IMP_1"/>
    <property type="match status" value="1"/>
</dbReference>
<dbReference type="EC" id="3.1.3.25" evidence="9"/>
<dbReference type="GO" id="GO:0006020">
    <property type="term" value="P:inositol metabolic process"/>
    <property type="evidence" value="ECO:0007669"/>
    <property type="project" value="TreeGrafter"/>
</dbReference>
<dbReference type="InterPro" id="IPR020550">
    <property type="entry name" value="Inositol_monophosphatase_CS"/>
</dbReference>
<feature type="binding site" evidence="8">
    <location>
        <position position="101"/>
    </location>
    <ligand>
        <name>Mg(2+)</name>
        <dbReference type="ChEBI" id="CHEBI:18420"/>
        <label>1</label>
        <note>catalytic</note>
    </ligand>
</feature>
<dbReference type="GO" id="GO:0007165">
    <property type="term" value="P:signal transduction"/>
    <property type="evidence" value="ECO:0007669"/>
    <property type="project" value="TreeGrafter"/>
</dbReference>
<dbReference type="FunFam" id="3.40.190.80:FF:000002">
    <property type="entry name" value="Inositol-1-monophosphatase"/>
    <property type="match status" value="1"/>
</dbReference>
<evidence type="ECO:0000256" key="3">
    <source>
        <dbReference type="ARBA" id="ARBA00005152"/>
    </source>
</evidence>
<dbReference type="GO" id="GO:0008934">
    <property type="term" value="F:inositol monophosphate 1-phosphatase activity"/>
    <property type="evidence" value="ECO:0007669"/>
    <property type="project" value="InterPro"/>
</dbReference>
<comment type="caution">
    <text evidence="11">The sequence shown here is derived from an EMBL/GenBank/DDBJ whole genome shotgun (WGS) entry which is preliminary data.</text>
</comment>
<keyword evidence="5 8" id="KW-0479">Metal-binding</keyword>
<proteinExistence type="inferred from homology"/>
<feature type="transmembrane region" description="Helical" evidence="10">
    <location>
        <begin position="121"/>
        <end position="140"/>
    </location>
</feature>
<dbReference type="EMBL" id="JARQWQ010000053">
    <property type="protein sequence ID" value="KAK2556851.1"/>
    <property type="molecule type" value="Genomic_DNA"/>
</dbReference>
<evidence type="ECO:0000313" key="12">
    <source>
        <dbReference type="Proteomes" id="UP001249851"/>
    </source>
</evidence>
<evidence type="ECO:0000256" key="10">
    <source>
        <dbReference type="SAM" id="Phobius"/>
    </source>
</evidence>
<evidence type="ECO:0000256" key="4">
    <source>
        <dbReference type="ARBA" id="ARBA00009759"/>
    </source>
</evidence>
<comment type="pathway">
    <text evidence="3 9">Polyol metabolism; myo-inositol biosynthesis; myo-inositol from D-glucose 6-phosphate: step 2/2.</text>
</comment>
<evidence type="ECO:0000313" key="11">
    <source>
        <dbReference type="EMBL" id="KAK2556851.1"/>
    </source>
</evidence>
<dbReference type="CDD" id="cd01639">
    <property type="entry name" value="IMPase"/>
    <property type="match status" value="1"/>
</dbReference>
<evidence type="ECO:0000256" key="8">
    <source>
        <dbReference type="PIRSR" id="PIRSR600760-2"/>
    </source>
</evidence>
<accession>A0AAD9Q9H8</accession>
<evidence type="ECO:0000256" key="9">
    <source>
        <dbReference type="RuleBase" id="RU364068"/>
    </source>
</evidence>
<name>A0AAD9Q9H8_ACRCE</name>
<dbReference type="SUPFAM" id="SSF56655">
    <property type="entry name" value="Carbohydrate phosphatase"/>
    <property type="match status" value="1"/>
</dbReference>
<dbReference type="GO" id="GO:0046872">
    <property type="term" value="F:metal ion binding"/>
    <property type="evidence" value="ECO:0007669"/>
    <property type="project" value="UniProtKB-KW"/>
</dbReference>
<dbReference type="Gene3D" id="3.30.540.10">
    <property type="entry name" value="Fructose-1,6-Bisphosphatase, subunit A, domain 1"/>
    <property type="match status" value="1"/>
</dbReference>
<dbReference type="InterPro" id="IPR020583">
    <property type="entry name" value="Inositol_monoP_metal-BS"/>
</dbReference>
<evidence type="ECO:0000256" key="2">
    <source>
        <dbReference type="ARBA" id="ARBA00001946"/>
    </source>
</evidence>
<dbReference type="PROSITE" id="PS00630">
    <property type="entry name" value="IMP_2"/>
    <property type="match status" value="1"/>
</dbReference>
<dbReference type="PANTHER" id="PTHR20854:SF4">
    <property type="entry name" value="INOSITOL-1-MONOPHOSPHATASE-RELATED"/>
    <property type="match status" value="1"/>
</dbReference>
<keyword evidence="10" id="KW-0472">Membrane</keyword>
<comment type="similarity">
    <text evidence="4 9">Belongs to the inositol monophosphatase superfamily.</text>
</comment>
<organism evidence="11 12">
    <name type="scientific">Acropora cervicornis</name>
    <name type="common">Staghorn coral</name>
    <dbReference type="NCBI Taxonomy" id="6130"/>
    <lineage>
        <taxon>Eukaryota</taxon>
        <taxon>Metazoa</taxon>
        <taxon>Cnidaria</taxon>
        <taxon>Anthozoa</taxon>
        <taxon>Hexacorallia</taxon>
        <taxon>Scleractinia</taxon>
        <taxon>Astrocoeniina</taxon>
        <taxon>Acroporidae</taxon>
        <taxon>Acropora</taxon>
    </lineage>
</organism>
<comment type="cofactor">
    <cofactor evidence="2 8 9">
        <name>Mg(2+)</name>
        <dbReference type="ChEBI" id="CHEBI:18420"/>
    </cofactor>
</comment>
<feature type="binding site" evidence="8">
    <location>
        <position position="100"/>
    </location>
    <ligand>
        <name>Mg(2+)</name>
        <dbReference type="ChEBI" id="CHEBI:18420"/>
        <label>1</label>
        <note>catalytic</note>
    </ligand>
</feature>
<dbReference type="FunFam" id="3.30.540.10:FF:000004">
    <property type="entry name" value="Inositol-1-monophosphatase"/>
    <property type="match status" value="1"/>
</dbReference>
<dbReference type="InterPro" id="IPR020552">
    <property type="entry name" value="Inositol_monoPase_Li-sen"/>
</dbReference>
<dbReference type="PANTHER" id="PTHR20854">
    <property type="entry name" value="INOSITOL MONOPHOSPHATASE"/>
    <property type="match status" value="1"/>
</dbReference>
<keyword evidence="10" id="KW-1133">Transmembrane helix</keyword>
<dbReference type="Gene3D" id="3.40.190.80">
    <property type="match status" value="1"/>
</dbReference>
<keyword evidence="6 9" id="KW-0378">Hydrolase</keyword>
<dbReference type="PRINTS" id="PR00378">
    <property type="entry name" value="LIIMPHPHTASE"/>
</dbReference>
<protein>
    <recommendedName>
        <fullName evidence="9">Inositol-1-monophosphatase</fullName>
        <ecNumber evidence="9">3.1.3.25</ecNumber>
    </recommendedName>
</protein>
<dbReference type="InterPro" id="IPR000760">
    <property type="entry name" value="Inositol_monophosphatase-like"/>
</dbReference>
<dbReference type="InterPro" id="IPR033942">
    <property type="entry name" value="IMPase"/>
</dbReference>
<evidence type="ECO:0000256" key="5">
    <source>
        <dbReference type="ARBA" id="ARBA00022723"/>
    </source>
</evidence>
<sequence length="290" mass="31849">MADETVEVDEKEIQEFFDVAVSVARKAGEVVKEAFYKEKTIDTKSCGTDLVTETDQQVEALIIGALKEKFPSHSFIGEETVSSGGKCNLTNTPTWIIDPIDGTTNFVHKWDNSKELKINNWLLIVILQVTVVIGVVYNCIKDEMYTGRKGLGAFCNGVQLRCSSCTDLSSALGITELGASREPSEIEVRIRNFRRLAEEPARVHSIRMQGSAALNMCSVASGAADFYYEYGIHVWDIAAAGIIAEEAGATLVDPSGEPLDLMARRVLVTCNKTIAQEVAKYLECIDLPRD</sequence>
<keyword evidence="10" id="KW-0812">Transmembrane</keyword>
<reference evidence="11" key="2">
    <citation type="journal article" date="2023" name="Science">
        <title>Genomic signatures of disease resistance in endangered staghorn corals.</title>
        <authorList>
            <person name="Vollmer S.V."/>
            <person name="Selwyn J.D."/>
            <person name="Despard B.A."/>
            <person name="Roesel C.L."/>
        </authorList>
    </citation>
    <scope>NUCLEOTIDE SEQUENCE</scope>
    <source>
        <strain evidence="11">K2</strain>
    </source>
</reference>
<feature type="binding site" evidence="8">
    <location>
        <position position="236"/>
    </location>
    <ligand>
        <name>Mg(2+)</name>
        <dbReference type="ChEBI" id="CHEBI:18420"/>
        <label>1</label>
        <note>catalytic</note>
    </ligand>
</feature>
<dbReference type="AlphaFoldDB" id="A0AAD9Q9H8"/>
<gene>
    <name evidence="11" type="ORF">P5673_021062</name>
</gene>
<dbReference type="PRINTS" id="PR00377">
    <property type="entry name" value="IMPHPHTASES"/>
</dbReference>
<evidence type="ECO:0000256" key="6">
    <source>
        <dbReference type="ARBA" id="ARBA00022801"/>
    </source>
</evidence>
<reference evidence="11" key="1">
    <citation type="journal article" date="2023" name="G3 (Bethesda)">
        <title>Whole genome assembly and annotation of the endangered Caribbean coral Acropora cervicornis.</title>
        <authorList>
            <person name="Selwyn J.D."/>
            <person name="Vollmer S.V."/>
        </authorList>
    </citation>
    <scope>NUCLEOTIDE SEQUENCE</scope>
    <source>
        <strain evidence="11">K2</strain>
    </source>
</reference>
<feature type="binding site" evidence="8">
    <location>
        <position position="98"/>
    </location>
    <ligand>
        <name>Mg(2+)</name>
        <dbReference type="ChEBI" id="CHEBI:18420"/>
        <label>1</label>
        <note>catalytic</note>
    </ligand>
</feature>
<feature type="binding site" evidence="8">
    <location>
        <position position="78"/>
    </location>
    <ligand>
        <name>Mg(2+)</name>
        <dbReference type="ChEBI" id="CHEBI:18420"/>
        <label>1</label>
        <note>catalytic</note>
    </ligand>
</feature>
<dbReference type="GO" id="GO:0046854">
    <property type="term" value="P:phosphatidylinositol phosphate biosynthetic process"/>
    <property type="evidence" value="ECO:0007669"/>
    <property type="project" value="InterPro"/>
</dbReference>
<keyword evidence="12" id="KW-1185">Reference proteome</keyword>
<evidence type="ECO:0000256" key="1">
    <source>
        <dbReference type="ARBA" id="ARBA00001033"/>
    </source>
</evidence>